<comment type="caution">
    <text evidence="5">The sequence shown here is derived from an EMBL/GenBank/DDBJ whole genome shotgun (WGS) entry which is preliminary data.</text>
</comment>
<dbReference type="PANTHER" id="PTHR43130:SF3">
    <property type="entry name" value="HTH-TYPE TRANSCRIPTIONAL REGULATOR RV1931C"/>
    <property type="match status" value="1"/>
</dbReference>
<keyword evidence="1" id="KW-0805">Transcription regulation</keyword>
<dbReference type="PANTHER" id="PTHR43130">
    <property type="entry name" value="ARAC-FAMILY TRANSCRIPTIONAL REGULATOR"/>
    <property type="match status" value="1"/>
</dbReference>
<dbReference type="Proteomes" id="UP000076574">
    <property type="component" value="Unassembled WGS sequence"/>
</dbReference>
<dbReference type="AlphaFoldDB" id="A0A161RP15"/>
<evidence type="ECO:0000256" key="1">
    <source>
        <dbReference type="ARBA" id="ARBA00023015"/>
    </source>
</evidence>
<dbReference type="PROSITE" id="PS00041">
    <property type="entry name" value="HTH_ARAC_FAMILY_1"/>
    <property type="match status" value="1"/>
</dbReference>
<protein>
    <submittedName>
        <fullName evidence="5">Transcriptional regulator</fullName>
    </submittedName>
</protein>
<dbReference type="Pfam" id="PF12833">
    <property type="entry name" value="HTH_18"/>
    <property type="match status" value="1"/>
</dbReference>
<reference evidence="5 6" key="1">
    <citation type="submission" date="2016-03" db="EMBL/GenBank/DDBJ databases">
        <title>Microsymbionts genomes from the relict species Vavilovia formosa (Stev.) Fed.</title>
        <authorList>
            <person name="Kopat V."/>
            <person name="Chirak E."/>
            <person name="Kimeklis A."/>
            <person name="Andronov E."/>
        </authorList>
    </citation>
    <scope>NUCLEOTIDE SEQUENCE [LARGE SCALE GENOMIC DNA]</scope>
    <source>
        <strain evidence="5 6">Vaf07</strain>
    </source>
</reference>
<dbReference type="InterPro" id="IPR029062">
    <property type="entry name" value="Class_I_gatase-like"/>
</dbReference>
<dbReference type="CDD" id="cd03136">
    <property type="entry name" value="GATase1_AraC_ArgR_like"/>
    <property type="match status" value="1"/>
</dbReference>
<dbReference type="GO" id="GO:0043565">
    <property type="term" value="F:sequence-specific DNA binding"/>
    <property type="evidence" value="ECO:0007669"/>
    <property type="project" value="InterPro"/>
</dbReference>
<dbReference type="InterPro" id="IPR018062">
    <property type="entry name" value="HTH_AraC-typ_CS"/>
</dbReference>
<evidence type="ECO:0000313" key="5">
    <source>
        <dbReference type="EMBL" id="KZD25108.1"/>
    </source>
</evidence>
<feature type="domain" description="HTH araC/xylS-type" evidence="4">
    <location>
        <begin position="216"/>
        <end position="314"/>
    </location>
</feature>
<sequence>MAQPHRVGFLLIDGFALMSFASAVEPLRAANVLAGKKLYQWLQISTGADAVLASNGLSVASDHTIADSVRYDTVLVCAGGNPAAFDDAKTLAWLRRLARSGCAIGGVSGGPFILAKAGILNDVRCTIHWEHLDAFIEAFPEIEPTRTLFEIDGSRLTCAGGVAALDMMHAIIRRDHGQALAAKVSDWFLQTAVRLGDDSQRISLRERLGTSNRAVLSAITVMERRLASPAPRDELAKAAGVSVRQLERLFTAHLGVTIEQHYLTLRLAKARALLQQTSMPVVEVSAECGFASASHFARMYRRAFDVPPSQDRMSGTTKAR</sequence>
<dbReference type="Gene3D" id="1.10.10.60">
    <property type="entry name" value="Homeodomain-like"/>
    <property type="match status" value="1"/>
</dbReference>
<dbReference type="SUPFAM" id="SSF46689">
    <property type="entry name" value="Homeodomain-like"/>
    <property type="match status" value="2"/>
</dbReference>
<dbReference type="STRING" id="943830.A4A58_01105"/>
<proteinExistence type="predicted"/>
<organism evidence="5 6">
    <name type="scientific">Tardiphaga robiniae</name>
    <dbReference type="NCBI Taxonomy" id="943830"/>
    <lineage>
        <taxon>Bacteria</taxon>
        <taxon>Pseudomonadati</taxon>
        <taxon>Pseudomonadota</taxon>
        <taxon>Alphaproteobacteria</taxon>
        <taxon>Hyphomicrobiales</taxon>
        <taxon>Nitrobacteraceae</taxon>
        <taxon>Tardiphaga</taxon>
    </lineage>
</organism>
<accession>A0A161RP15</accession>
<dbReference type="InterPro" id="IPR020449">
    <property type="entry name" value="Tscrpt_reg_AraC-type_HTH"/>
</dbReference>
<evidence type="ECO:0000259" key="4">
    <source>
        <dbReference type="PROSITE" id="PS01124"/>
    </source>
</evidence>
<dbReference type="RefSeq" id="WP_068729029.1">
    <property type="nucleotide sequence ID" value="NZ_LVYV01000001.1"/>
</dbReference>
<dbReference type="InterPro" id="IPR002818">
    <property type="entry name" value="DJ-1/PfpI"/>
</dbReference>
<evidence type="ECO:0000313" key="6">
    <source>
        <dbReference type="Proteomes" id="UP000076574"/>
    </source>
</evidence>
<keyword evidence="6" id="KW-1185">Reference proteome</keyword>
<dbReference type="PRINTS" id="PR00032">
    <property type="entry name" value="HTHARAC"/>
</dbReference>
<keyword evidence="3" id="KW-0804">Transcription</keyword>
<dbReference type="SUPFAM" id="SSF52317">
    <property type="entry name" value="Class I glutamine amidotransferase-like"/>
    <property type="match status" value="1"/>
</dbReference>
<dbReference type="PROSITE" id="PS01124">
    <property type="entry name" value="HTH_ARAC_FAMILY_2"/>
    <property type="match status" value="1"/>
</dbReference>
<name>A0A161RP15_9BRAD</name>
<dbReference type="Gene3D" id="3.40.50.880">
    <property type="match status" value="1"/>
</dbReference>
<evidence type="ECO:0000256" key="2">
    <source>
        <dbReference type="ARBA" id="ARBA00023125"/>
    </source>
</evidence>
<keyword evidence="2" id="KW-0238">DNA-binding</keyword>
<dbReference type="GO" id="GO:0003700">
    <property type="term" value="F:DNA-binding transcription factor activity"/>
    <property type="evidence" value="ECO:0007669"/>
    <property type="project" value="InterPro"/>
</dbReference>
<dbReference type="Pfam" id="PF01965">
    <property type="entry name" value="DJ-1_PfpI"/>
    <property type="match status" value="1"/>
</dbReference>
<evidence type="ECO:0000256" key="3">
    <source>
        <dbReference type="ARBA" id="ARBA00023163"/>
    </source>
</evidence>
<dbReference type="OrthoDB" id="9793400at2"/>
<dbReference type="SMART" id="SM00342">
    <property type="entry name" value="HTH_ARAC"/>
    <property type="match status" value="1"/>
</dbReference>
<dbReference type="InterPro" id="IPR018060">
    <property type="entry name" value="HTH_AraC"/>
</dbReference>
<dbReference type="InterPro" id="IPR009057">
    <property type="entry name" value="Homeodomain-like_sf"/>
</dbReference>
<dbReference type="InterPro" id="IPR052158">
    <property type="entry name" value="INH-QAR"/>
</dbReference>
<gene>
    <name evidence="5" type="ORF">A4A58_01105</name>
</gene>
<dbReference type="EMBL" id="LVYV01000001">
    <property type="protein sequence ID" value="KZD25108.1"/>
    <property type="molecule type" value="Genomic_DNA"/>
</dbReference>